<feature type="binding site" evidence="2">
    <location>
        <position position="82"/>
    </location>
    <ligand>
        <name>substrate</name>
    </ligand>
</feature>
<dbReference type="GO" id="GO:0071555">
    <property type="term" value="P:cell wall organization"/>
    <property type="evidence" value="ECO:0007669"/>
    <property type="project" value="UniProtKB-KW"/>
</dbReference>
<dbReference type="EMBL" id="FNYH01000003">
    <property type="protein sequence ID" value="SEI51166.1"/>
    <property type="molecule type" value="Genomic_DNA"/>
</dbReference>
<dbReference type="GO" id="GO:0000287">
    <property type="term" value="F:magnesium ion binding"/>
    <property type="evidence" value="ECO:0007669"/>
    <property type="project" value="UniProtKB-UniRule"/>
</dbReference>
<keyword evidence="2" id="KW-0961">Cell wall biogenesis/degradation</keyword>
<evidence type="ECO:0000313" key="4">
    <source>
        <dbReference type="Proteomes" id="UP000242999"/>
    </source>
</evidence>
<dbReference type="CDD" id="cd00475">
    <property type="entry name" value="Cis_IPPS"/>
    <property type="match status" value="1"/>
</dbReference>
<dbReference type="Gene3D" id="3.40.1180.10">
    <property type="entry name" value="Decaprenyl diphosphate synthase-like"/>
    <property type="match status" value="1"/>
</dbReference>
<dbReference type="GO" id="GO:0016094">
    <property type="term" value="P:polyprenol biosynthetic process"/>
    <property type="evidence" value="ECO:0007669"/>
    <property type="project" value="TreeGrafter"/>
</dbReference>
<feature type="binding site" evidence="2">
    <location>
        <begin position="78"/>
        <end position="80"/>
    </location>
    <ligand>
        <name>substrate</name>
    </ligand>
</feature>
<feature type="binding site" evidence="2">
    <location>
        <position position="84"/>
    </location>
    <ligand>
        <name>substrate</name>
    </ligand>
</feature>
<dbReference type="EC" id="2.5.1.31" evidence="2"/>
<comment type="caution">
    <text evidence="2">Lacks conserved residue(s) required for the propagation of feature annotation.</text>
</comment>
<comment type="function">
    <text evidence="2">Catalyzes the sequential condensation of isopentenyl diphosphate (IPP) with (2E,6E)-farnesyl diphosphate (E,E-FPP) to yield (2Z,6Z,10Z,14Z,18Z,22Z,26Z,30Z,34E,38E)-undecaprenyl diphosphate (di-trans,octa-cis-UPP). UPP is the precursor of glycosyl carrier lipid in the biosynthesis of bacterial cell wall polysaccharide components such as peptidoglycan and lipopolysaccharide.</text>
</comment>
<dbReference type="GO" id="GO:0008834">
    <property type="term" value="F:ditrans,polycis-undecaprenyl-diphosphate synthase [(2E,6E)-farnesyl-diphosphate specific] activity"/>
    <property type="evidence" value="ECO:0007669"/>
    <property type="project" value="UniProtKB-UniRule"/>
</dbReference>
<feature type="binding site" evidence="2">
    <location>
        <position position="38"/>
    </location>
    <ligand>
        <name>substrate</name>
    </ligand>
</feature>
<protein>
    <recommendedName>
        <fullName evidence="2">Ditrans,polycis-undecaprenyl-diphosphate synthase ((2E,6E)-farnesyl-diphosphate specific)</fullName>
        <ecNumber evidence="2">2.5.1.31</ecNumber>
    </recommendedName>
    <alternativeName>
        <fullName evidence="2">Ditrans,polycis-undecaprenylcistransferase</fullName>
    </alternativeName>
    <alternativeName>
        <fullName evidence="2">Undecaprenyl diphosphate synthase</fullName>
        <shortName evidence="2">UDS</shortName>
    </alternativeName>
    <alternativeName>
        <fullName evidence="2">Undecaprenyl pyrophosphate synthase</fullName>
        <shortName evidence="2">UPP synthase</shortName>
    </alternativeName>
</protein>
<dbReference type="SUPFAM" id="SSF64005">
    <property type="entry name" value="Undecaprenyl diphosphate synthase"/>
    <property type="match status" value="1"/>
</dbReference>
<dbReference type="GO" id="GO:0009252">
    <property type="term" value="P:peptidoglycan biosynthetic process"/>
    <property type="evidence" value="ECO:0007669"/>
    <property type="project" value="UniProtKB-UniRule"/>
</dbReference>
<dbReference type="GO" id="GO:0008360">
    <property type="term" value="P:regulation of cell shape"/>
    <property type="evidence" value="ECO:0007669"/>
    <property type="project" value="UniProtKB-KW"/>
</dbReference>
<dbReference type="PANTHER" id="PTHR10291:SF0">
    <property type="entry name" value="DEHYDRODOLICHYL DIPHOSPHATE SYNTHASE 2"/>
    <property type="match status" value="1"/>
</dbReference>
<dbReference type="PROSITE" id="PS01066">
    <property type="entry name" value="UPP_SYNTHASE"/>
    <property type="match status" value="1"/>
</dbReference>
<dbReference type="InterPro" id="IPR036424">
    <property type="entry name" value="UPP_synth-like_sf"/>
</dbReference>
<dbReference type="GO" id="GO:0005829">
    <property type="term" value="C:cytosol"/>
    <property type="evidence" value="ECO:0007669"/>
    <property type="project" value="TreeGrafter"/>
</dbReference>
<keyword evidence="2" id="KW-0573">Peptidoglycan synthesis</keyword>
<keyword evidence="2" id="KW-0133">Cell shape</keyword>
<comment type="similarity">
    <text evidence="2">Belongs to the UPP synthase family.</text>
</comment>
<keyword evidence="4" id="KW-1185">Reference proteome</keyword>
<organism evidence="3 4">
    <name type="scientific">Allopseudospirillum japonicum</name>
    <dbReference type="NCBI Taxonomy" id="64971"/>
    <lineage>
        <taxon>Bacteria</taxon>
        <taxon>Pseudomonadati</taxon>
        <taxon>Pseudomonadota</taxon>
        <taxon>Gammaproteobacteria</taxon>
        <taxon>Oceanospirillales</taxon>
        <taxon>Oceanospirillaceae</taxon>
        <taxon>Allopseudospirillum</taxon>
    </lineage>
</organism>
<dbReference type="HAMAP" id="MF_01139">
    <property type="entry name" value="ISPT"/>
    <property type="match status" value="1"/>
</dbReference>
<feature type="active site" evidence="2">
    <location>
        <position position="33"/>
    </location>
</feature>
<accession>A0A1H6R9L4</accession>
<dbReference type="STRING" id="64971.SAMN05421831_103105"/>
<evidence type="ECO:0000256" key="1">
    <source>
        <dbReference type="ARBA" id="ARBA00022679"/>
    </source>
</evidence>
<dbReference type="Proteomes" id="UP000242999">
    <property type="component" value="Unassembled WGS sequence"/>
</dbReference>
<dbReference type="NCBIfam" id="TIGR00055">
    <property type="entry name" value="uppS"/>
    <property type="match status" value="1"/>
</dbReference>
<comment type="cofactor">
    <cofactor evidence="2">
        <name>Mg(2+)</name>
        <dbReference type="ChEBI" id="CHEBI:18420"/>
    </cofactor>
    <text evidence="2">Binds 2 magnesium ions per subunit.</text>
</comment>
<dbReference type="AlphaFoldDB" id="A0A1H6R9L4"/>
<feature type="binding site" evidence="2">
    <location>
        <begin position="34"/>
        <end position="37"/>
    </location>
    <ligand>
        <name>substrate</name>
    </ligand>
</feature>
<feature type="binding site" evidence="2">
    <location>
        <position position="201"/>
    </location>
    <ligand>
        <name>substrate</name>
    </ligand>
</feature>
<evidence type="ECO:0000256" key="2">
    <source>
        <dbReference type="HAMAP-Rule" id="MF_01139"/>
    </source>
</evidence>
<dbReference type="InterPro" id="IPR018520">
    <property type="entry name" value="UPP_synth-like_CS"/>
</dbReference>
<gene>
    <name evidence="2" type="primary">uppS</name>
    <name evidence="3" type="ORF">SAMN05421831_103105</name>
</gene>
<feature type="active site" description="Proton acceptor" evidence="2">
    <location>
        <position position="81"/>
    </location>
</feature>
<feature type="binding site" evidence="2">
    <location>
        <position position="220"/>
    </location>
    <ligand>
        <name>Mg(2+)</name>
        <dbReference type="ChEBI" id="CHEBI:18420"/>
    </ligand>
</feature>
<proteinExistence type="inferred from homology"/>
<comment type="catalytic activity">
    <reaction evidence="2">
        <text>8 isopentenyl diphosphate + (2E,6E)-farnesyl diphosphate = di-trans,octa-cis-undecaprenyl diphosphate + 8 diphosphate</text>
        <dbReference type="Rhea" id="RHEA:27551"/>
        <dbReference type="ChEBI" id="CHEBI:33019"/>
        <dbReference type="ChEBI" id="CHEBI:58405"/>
        <dbReference type="ChEBI" id="CHEBI:128769"/>
        <dbReference type="ChEBI" id="CHEBI:175763"/>
        <dbReference type="EC" id="2.5.1.31"/>
    </reaction>
</comment>
<keyword evidence="2" id="KW-0479">Metal-binding</keyword>
<name>A0A1H6R9L4_9GAMM</name>
<dbReference type="PANTHER" id="PTHR10291">
    <property type="entry name" value="DEHYDRODOLICHYL DIPHOSPHATE SYNTHASE FAMILY MEMBER"/>
    <property type="match status" value="1"/>
</dbReference>
<dbReference type="Pfam" id="PF01255">
    <property type="entry name" value="Prenyltransf"/>
    <property type="match status" value="1"/>
</dbReference>
<sequence length="267" mass="29989">MSDSRALSSASFSSTDTGSYNLLVPKHVAIIMDGNNRWAKARKSPGIAGHQAGVKSVRAVVEAALQQGVQVLTLFAFSSENWQRPKKEVSALMELFLLALRREVKRLHKHHIRLHVIGERSAFSSEIQQAIQEAEHLTATNQDLHLVIAANYGGRWDIAQAARQLAQAAVDGQIQAQHIQAQDFAPYLSLSQFPEPDLCIRTGGEQRISNFLLWQFAYTEFYFSPLFWPDFDQAAFHAAIADYQQRQRRFGRTCEQVVSPDEQTHGS</sequence>
<feature type="binding site" evidence="2">
    <location>
        <position position="50"/>
    </location>
    <ligand>
        <name>substrate</name>
    </ligand>
</feature>
<dbReference type="OrthoDB" id="4191603at2"/>
<keyword evidence="2" id="KW-0460">Magnesium</keyword>
<dbReference type="FunFam" id="3.40.1180.10:FF:000001">
    <property type="entry name" value="(2E,6E)-farnesyl-diphosphate-specific ditrans,polycis-undecaprenyl-diphosphate synthase"/>
    <property type="match status" value="1"/>
</dbReference>
<feature type="binding site" evidence="2">
    <location>
        <begin position="207"/>
        <end position="209"/>
    </location>
    <ligand>
        <name>substrate</name>
    </ligand>
</feature>
<keyword evidence="1 2" id="KW-0808">Transferase</keyword>
<feature type="binding site" evidence="2">
    <location>
        <position position="33"/>
    </location>
    <ligand>
        <name>Mg(2+)</name>
        <dbReference type="ChEBI" id="CHEBI:18420"/>
    </ligand>
</feature>
<reference evidence="4" key="1">
    <citation type="submission" date="2016-10" db="EMBL/GenBank/DDBJ databases">
        <authorList>
            <person name="Varghese N."/>
            <person name="Submissions S."/>
        </authorList>
    </citation>
    <scope>NUCLEOTIDE SEQUENCE [LARGE SCALE GENOMIC DNA]</scope>
    <source>
        <strain evidence="4">DSM 7165</strain>
    </source>
</reference>
<dbReference type="InterPro" id="IPR001441">
    <property type="entry name" value="UPP_synth-like"/>
</dbReference>
<comment type="subunit">
    <text evidence="2">Homodimer.</text>
</comment>
<evidence type="ECO:0000313" key="3">
    <source>
        <dbReference type="EMBL" id="SEI51166.1"/>
    </source>
</evidence>